<keyword evidence="2" id="KW-1185">Reference proteome</keyword>
<dbReference type="InterPro" id="IPR011889">
    <property type="entry name" value="Liste_lipo_26"/>
</dbReference>
<sequence>MTNLLMILKSVLAVSAANQGIGSLNNDHLNLGMSASLKHVNDSSLLRAANVNDHQSHVIFGNQIVKLGWEKSANGGYKLKKVPSHIKKVPSTLPSHITDLSYAFKDNANVDIEGIEKWDTSNVTSMRGVFYNAQNFNTALNWDTSKVTDMSFMFYNAENFDSYLGDKFSAINVTNMESMFEGAREFNQNVGLRLLSNNRVNAKNMFTFAKKFNQDISYLEVEQRNVRETIFKNVDNIVNENLPLSVDSIASNQIKKDLINFWNNNLKNKQLQDSTYETVLALLKLKAQENSELKGSTFEFINQKDNVKMVELNNNKQQIIIKVNNRFIVKLDLGTVIKQNISEIKNNLGEIKFIDRFHAYKSQMFNAINKGVIKQFISTNKNLVSSEETDYKIEHANLASAIIRNVKTNEIHVVNYKLNKYIFAEIIMCYELYGFPNLWIDETISTSRTFRNIWDLIELKVNQYTPKIYHHKIRWTLVLDDVVRSMNTYIEPTGTAYGYLLDNDGWDKQLHGYAGRDGGRGKPKVTDNVETIYIDKDGNEKRAAWNMNGAEYDDVKVIKRIGFYWDYDKKQCVAYRMPKNVEVVPDYLPIEITSLESMFMHCEHFNQDISSWNTKNVKLMTRMFQGAKKFNNGGKALRWDTSNVKNMGAMFQDTESFNADITGWNVKEVENMGEMFRDAKAFNQPIGGWQAWRRVTNFNNMFNGAISFNQDLSNAHNWPVYYSYISNNQGFDKNTPAWEIINRPAIKPSSAKKIDTNGVSFNNWYEEPRIIFGIKNTKFNWETERDICEKLRSVYNLNPESLNIQLFAKERRVSIFPKSDGWYTDKGFWGEFKIESRDSIRNVIKENTHIGYLENNDQTTVLKALRERFNIDTTGIATIPDSKGRIWVRVLDENKNFVNGRLYPYYTYVNYSLSKNIDTLGTFDTNEIVIDRDDQSLFEQEFIKKNQEILNRNDLNKNLLSFKKVNNAYEISINNGEYIGSIKVSYRAKLNLNELQGLITHVGNFNVKDIEAIISEFLKRNKDKLPELQRNHLRMVDSGEDFLTLSVNTEIQDKYLGEKIVVHFGSRANINNIGLNLNQVVVNNKNEQEILDIFWERNQQIFVDNKIAKDQLNIELKDNYFLISTNNDNFQSEVRVNFIVRTQINSVDVNTHAGSFDILDKDKIIEAFVNNNSSLLHEVNKNNFEIVGDVVDNSLVIRVINSDNYQGEIRISFIIRTQINSVDADTNTGAFNSANTNEIIDAFIKNNQDKLPGLTRSNFEIIGNVTNNSIVVRIINSDNFKE</sequence>
<dbReference type="Pfam" id="PF03382">
    <property type="entry name" value="DUF285"/>
    <property type="match status" value="2"/>
</dbReference>
<dbReference type="Proteomes" id="UP001059819">
    <property type="component" value="Chromosome"/>
</dbReference>
<dbReference type="NCBIfam" id="TIGR02167">
    <property type="entry name" value="Liste_lipo_26"/>
    <property type="match status" value="1"/>
</dbReference>
<proteinExistence type="predicted"/>
<organism evidence="1 2">
    <name type="scientific">Mycoplasma cottewii</name>
    <dbReference type="NCBI Taxonomy" id="51364"/>
    <lineage>
        <taxon>Bacteria</taxon>
        <taxon>Bacillati</taxon>
        <taxon>Mycoplasmatota</taxon>
        <taxon>Mollicutes</taxon>
        <taxon>Mycoplasmataceae</taxon>
        <taxon>Mycoplasma</taxon>
    </lineage>
</organism>
<name>A0ABY5U207_9MOLU</name>
<dbReference type="EMBL" id="CP103424">
    <property type="protein sequence ID" value="UWD35319.1"/>
    <property type="molecule type" value="Genomic_DNA"/>
</dbReference>
<dbReference type="RefSeq" id="WP_259430461.1">
    <property type="nucleotide sequence ID" value="NZ_CP103424.1"/>
</dbReference>
<evidence type="ECO:0000313" key="2">
    <source>
        <dbReference type="Proteomes" id="UP001059819"/>
    </source>
</evidence>
<gene>
    <name evidence="1" type="ORF">NX779_01630</name>
</gene>
<evidence type="ECO:0000313" key="1">
    <source>
        <dbReference type="EMBL" id="UWD35319.1"/>
    </source>
</evidence>
<reference evidence="1" key="1">
    <citation type="submission" date="2022-08" db="EMBL/GenBank/DDBJ databases">
        <title>Complete genome sequence of Mycoplasma cottewii type strain VIS.</title>
        <authorList>
            <person name="Spergser J."/>
        </authorList>
    </citation>
    <scope>NUCLEOTIDE SEQUENCE</scope>
    <source>
        <strain evidence="1">VIS</strain>
    </source>
</reference>
<protein>
    <submittedName>
        <fullName evidence="1">BspA family leucine-rich repeat surface protein</fullName>
    </submittedName>
</protein>
<dbReference type="InterPro" id="IPR005046">
    <property type="entry name" value="DUF285"/>
</dbReference>
<accession>A0ABY5U207</accession>